<dbReference type="CDD" id="cd18580">
    <property type="entry name" value="ABC_6TM_ABCC_D2"/>
    <property type="match status" value="1"/>
</dbReference>
<evidence type="ECO:0000256" key="9">
    <source>
        <dbReference type="ARBA" id="ARBA00023136"/>
    </source>
</evidence>
<dbReference type="InterPro" id="IPR003593">
    <property type="entry name" value="AAA+_ATPase"/>
</dbReference>
<evidence type="ECO:0000259" key="12">
    <source>
        <dbReference type="PROSITE" id="PS50893"/>
    </source>
</evidence>
<feature type="transmembrane region" description="Helical" evidence="11">
    <location>
        <begin position="269"/>
        <end position="294"/>
    </location>
</feature>
<sequence length="1305" mass="146851">MLWILPFYRLCRTSKKVEIEDLLKCSAEDEADIVVAELEKNWNSQLNRDEPNFYTAFRQTFALQPILLGIIVRHFSATNSDENFMPISIAACAICLSILSIINTQHPAYTASNRLSMRAKVAWNTIIYKKCLKLSRSSLADTNVGHIINLTTNDTKRFDEFAIVGSYLLVVPIQTIIFMYIGWQYLGAACLATFAGLCLFIPLVSWIGTKITEIRSKTSKLTGHRICLTNDIIRGIRVIKMYGWEQYFQRLIHDARRQEVKQIQKSSTLLSLTLSVSFISARLLLFLSIIAFVVTGGRLTAETVFVTIAMFERLRYSMTWMLPQAVSGAAEVVAACKRLQQFLLLPEMKPIVRQSGAKPEATGVVIAGLSSSVPSWPPFLLLPEMKPIVRQSGAKPEATGVVIAGLSSSVPSIDPKYKNKSKYLLKDINCDVKRGELMAIVGPVGAGKSSIFAAILGELDDMTAGSVGVNGSVAYVSQKSFCFNGTIRDNILFGRPFDHKLYHKILFMCALEEDLKNLSAGDMTVVGDRGSTLSGGQRARINLARALYLNADIYLLDDPLSAVDASVAKHIFENCVLDFLRDKCVLLVTNQMQFLKRSTKILYLMSGRCLAFGAYNDLLNSGIDFMAILKEPNTENNTDAEDTDSSDNSVKVMDKKRQSNNKNSAKLMVKGFNIDDDNENTGAIGLRVYFDYFTADSGCTLIGFALLSTLVTQFLFHMTDYWLTFWDDNKSESVTTTSDTNRKNIMIYSLMSCGLFVFATLRSMTFFHMCLRSSHFCHNQIFDRLLRTSMAVFDYMPIGQILNRFTRDIGILDETLPQKLFDLNLALIQLIGLLTVVITANHYFILPVLVFATVLYIVRRLYVKPSQAMRKFEAMTRSPLYSHISTTMEGLTTIRAFGVQELFRRQYSAYQNDHTSTWWLQVSTARFFGVCLDYIGFVFITIVISLLLVFRSDVSDTSAGLVFSSILAMISIAQWAIKRTVDVEIWMTSLLRLKQYLHLPEERMEMEDSEDGVEKRKRFQIPAEWPKSGQITVRNLRMTYPNNSGELILKNISLKILNGQKIGIVGRTGSGKTSLINALFRLMPSDGNITVDGININNIGLKDLRKNISIIPQEPTVFNGSIRANLDPFEEFTDEEVWRALDAVQLKTLVQSLPERLRAVISEEALTLSVGQKQLICLSRAILRKNRILILDEATANVDHKTDALIQTAIKTKFSDCTVITVAHRIETIIDCDRILVMKEGMIVDDNCPHLLLEQENSYFSQLVKQTGRLMASRLQESAQQSFHNKKQVLNRNTAIDTVLRQRNI</sequence>
<keyword evidence="8 11" id="KW-1133">Transmembrane helix</keyword>
<keyword evidence="9 11" id="KW-0472">Membrane</keyword>
<name>A0A7R9PV47_9ACAR</name>
<comment type="similarity">
    <text evidence="2">Belongs to the ABC transporter superfamily. ABCC family. Conjugate transporter (TC 3.A.1.208) subfamily.</text>
</comment>
<keyword evidence="6" id="KW-0547">Nucleotide-binding</keyword>
<feature type="domain" description="ABC transmembrane type-1" evidence="13">
    <location>
        <begin position="697"/>
        <end position="974"/>
    </location>
</feature>
<evidence type="ECO:0000259" key="13">
    <source>
        <dbReference type="PROSITE" id="PS50929"/>
    </source>
</evidence>
<dbReference type="CDD" id="cd03244">
    <property type="entry name" value="ABCC_MRP_domain2"/>
    <property type="match status" value="1"/>
</dbReference>
<dbReference type="OrthoDB" id="6500128at2759"/>
<reference evidence="14" key="1">
    <citation type="submission" date="2020-11" db="EMBL/GenBank/DDBJ databases">
        <authorList>
            <person name="Tran Van P."/>
        </authorList>
    </citation>
    <scope>NUCLEOTIDE SEQUENCE</scope>
</reference>
<dbReference type="GO" id="GO:0016020">
    <property type="term" value="C:membrane"/>
    <property type="evidence" value="ECO:0007669"/>
    <property type="project" value="UniProtKB-SubCell"/>
</dbReference>
<keyword evidence="4 11" id="KW-0812">Transmembrane</keyword>
<dbReference type="Pfam" id="PF00005">
    <property type="entry name" value="ABC_tran"/>
    <property type="match status" value="2"/>
</dbReference>
<dbReference type="PROSITE" id="PS00211">
    <property type="entry name" value="ABC_TRANSPORTER_1"/>
    <property type="match status" value="2"/>
</dbReference>
<evidence type="ECO:0000313" key="14">
    <source>
        <dbReference type="EMBL" id="CAD7622011.1"/>
    </source>
</evidence>
<dbReference type="CDD" id="cd03250">
    <property type="entry name" value="ABCC_MRP_domain1"/>
    <property type="match status" value="1"/>
</dbReference>
<evidence type="ECO:0000256" key="1">
    <source>
        <dbReference type="ARBA" id="ARBA00004141"/>
    </source>
</evidence>
<dbReference type="PANTHER" id="PTHR24223:SF456">
    <property type="entry name" value="MULTIDRUG RESISTANCE-ASSOCIATED PROTEIN LETHAL(2)03659"/>
    <property type="match status" value="1"/>
</dbReference>
<dbReference type="InterPro" id="IPR050173">
    <property type="entry name" value="ABC_transporter_C-like"/>
</dbReference>
<evidence type="ECO:0000256" key="2">
    <source>
        <dbReference type="ARBA" id="ARBA00009726"/>
    </source>
</evidence>
<feature type="transmembrane region" description="Helical" evidence="11">
    <location>
        <begin position="84"/>
        <end position="102"/>
    </location>
</feature>
<dbReference type="GO" id="GO:0140359">
    <property type="term" value="F:ABC-type transporter activity"/>
    <property type="evidence" value="ECO:0007669"/>
    <property type="project" value="InterPro"/>
</dbReference>
<dbReference type="PROSITE" id="PS50893">
    <property type="entry name" value="ABC_TRANSPORTER_2"/>
    <property type="match status" value="2"/>
</dbReference>
<proteinExistence type="inferred from homology"/>
<dbReference type="FunFam" id="3.40.50.300:FF:000973">
    <property type="entry name" value="Multidrug resistance-associated protein 4"/>
    <property type="match status" value="1"/>
</dbReference>
<evidence type="ECO:0000256" key="10">
    <source>
        <dbReference type="SAM" id="MobiDB-lite"/>
    </source>
</evidence>
<feature type="transmembrane region" description="Helical" evidence="11">
    <location>
        <begin position="820"/>
        <end position="838"/>
    </location>
</feature>
<dbReference type="GO" id="GO:0005524">
    <property type="term" value="F:ATP binding"/>
    <property type="evidence" value="ECO:0007669"/>
    <property type="project" value="UniProtKB-KW"/>
</dbReference>
<feature type="domain" description="ABC transmembrane type-1" evidence="13">
    <location>
        <begin position="62"/>
        <end position="330"/>
    </location>
</feature>
<dbReference type="Proteomes" id="UP000759131">
    <property type="component" value="Unassembled WGS sequence"/>
</dbReference>
<dbReference type="InterPro" id="IPR017871">
    <property type="entry name" value="ABC_transporter-like_CS"/>
</dbReference>
<dbReference type="Pfam" id="PF00664">
    <property type="entry name" value="ABC_membrane"/>
    <property type="match status" value="2"/>
</dbReference>
<keyword evidence="15" id="KW-1185">Reference proteome</keyword>
<keyword evidence="5" id="KW-0677">Repeat</keyword>
<feature type="region of interest" description="Disordered" evidence="10">
    <location>
        <begin position="636"/>
        <end position="659"/>
    </location>
</feature>
<dbReference type="InterPro" id="IPR036640">
    <property type="entry name" value="ABC1_TM_sf"/>
</dbReference>
<dbReference type="PROSITE" id="PS50929">
    <property type="entry name" value="ABC_TM1F"/>
    <property type="match status" value="2"/>
</dbReference>
<evidence type="ECO:0000256" key="4">
    <source>
        <dbReference type="ARBA" id="ARBA00022692"/>
    </source>
</evidence>
<dbReference type="EMBL" id="CAJPIZ010000875">
    <property type="protein sequence ID" value="CAG2102441.1"/>
    <property type="molecule type" value="Genomic_DNA"/>
</dbReference>
<dbReference type="PANTHER" id="PTHR24223">
    <property type="entry name" value="ATP-BINDING CASSETTE SUB-FAMILY C"/>
    <property type="match status" value="1"/>
</dbReference>
<keyword evidence="3" id="KW-0813">Transport</keyword>
<feature type="transmembrane region" description="Helical" evidence="11">
    <location>
        <begin position="957"/>
        <end position="977"/>
    </location>
</feature>
<dbReference type="Gene3D" id="1.20.1560.10">
    <property type="entry name" value="ABC transporter type 1, transmembrane domain"/>
    <property type="match status" value="2"/>
</dbReference>
<dbReference type="SUPFAM" id="SSF52540">
    <property type="entry name" value="P-loop containing nucleoside triphosphate hydrolases"/>
    <property type="match status" value="2"/>
</dbReference>
<dbReference type="GO" id="GO:0016887">
    <property type="term" value="F:ATP hydrolysis activity"/>
    <property type="evidence" value="ECO:0007669"/>
    <property type="project" value="InterPro"/>
</dbReference>
<dbReference type="SUPFAM" id="SSF90123">
    <property type="entry name" value="ABC transporter transmembrane region"/>
    <property type="match status" value="2"/>
</dbReference>
<evidence type="ECO:0000256" key="6">
    <source>
        <dbReference type="ARBA" id="ARBA00022741"/>
    </source>
</evidence>
<feature type="transmembrane region" description="Helical" evidence="11">
    <location>
        <begin position="927"/>
        <end position="951"/>
    </location>
</feature>
<dbReference type="InterPro" id="IPR044726">
    <property type="entry name" value="ABCC_6TM_D2"/>
</dbReference>
<evidence type="ECO:0000256" key="3">
    <source>
        <dbReference type="ARBA" id="ARBA00022448"/>
    </source>
</evidence>
<dbReference type="FunFam" id="3.40.50.300:FF:000163">
    <property type="entry name" value="Multidrug resistance-associated protein member 4"/>
    <property type="match status" value="1"/>
</dbReference>
<dbReference type="InterPro" id="IPR003439">
    <property type="entry name" value="ABC_transporter-like_ATP-bd"/>
</dbReference>
<dbReference type="InterPro" id="IPR027417">
    <property type="entry name" value="P-loop_NTPase"/>
</dbReference>
<dbReference type="FunFam" id="1.20.1560.10:FF:000013">
    <property type="entry name" value="ABC transporter C family member 2"/>
    <property type="match status" value="1"/>
</dbReference>
<feature type="transmembrane region" description="Helical" evidence="11">
    <location>
        <begin position="186"/>
        <end position="207"/>
    </location>
</feature>
<gene>
    <name evidence="14" type="ORF">OSB1V03_LOCUS2480</name>
</gene>
<feature type="transmembrane region" description="Helical" evidence="11">
    <location>
        <begin position="745"/>
        <end position="764"/>
    </location>
</feature>
<accession>A0A7R9PV47</accession>
<protein>
    <submittedName>
        <fullName evidence="14">Uncharacterized protein</fullName>
    </submittedName>
</protein>
<dbReference type="SMART" id="SM00382">
    <property type="entry name" value="AAA"/>
    <property type="match status" value="2"/>
</dbReference>
<evidence type="ECO:0000256" key="8">
    <source>
        <dbReference type="ARBA" id="ARBA00022989"/>
    </source>
</evidence>
<keyword evidence="7" id="KW-0067">ATP-binding</keyword>
<evidence type="ECO:0000313" key="15">
    <source>
        <dbReference type="Proteomes" id="UP000759131"/>
    </source>
</evidence>
<comment type="subcellular location">
    <subcellularLocation>
        <location evidence="1">Membrane</location>
        <topology evidence="1">Multi-pass membrane protein</topology>
    </subcellularLocation>
</comment>
<feature type="transmembrane region" description="Helical" evidence="11">
    <location>
        <begin position="161"/>
        <end position="180"/>
    </location>
</feature>
<organism evidence="14">
    <name type="scientific">Medioppia subpectinata</name>
    <dbReference type="NCBI Taxonomy" id="1979941"/>
    <lineage>
        <taxon>Eukaryota</taxon>
        <taxon>Metazoa</taxon>
        <taxon>Ecdysozoa</taxon>
        <taxon>Arthropoda</taxon>
        <taxon>Chelicerata</taxon>
        <taxon>Arachnida</taxon>
        <taxon>Acari</taxon>
        <taxon>Acariformes</taxon>
        <taxon>Sarcoptiformes</taxon>
        <taxon>Oribatida</taxon>
        <taxon>Brachypylina</taxon>
        <taxon>Oppioidea</taxon>
        <taxon>Oppiidae</taxon>
        <taxon>Medioppia</taxon>
    </lineage>
</organism>
<feature type="domain" description="ABC transporter" evidence="12">
    <location>
        <begin position="1031"/>
        <end position="1265"/>
    </location>
</feature>
<dbReference type="InterPro" id="IPR011527">
    <property type="entry name" value="ABC1_TM_dom"/>
</dbReference>
<evidence type="ECO:0000256" key="7">
    <source>
        <dbReference type="ARBA" id="ARBA00022840"/>
    </source>
</evidence>
<dbReference type="Gene3D" id="3.40.50.300">
    <property type="entry name" value="P-loop containing nucleotide triphosphate hydrolases"/>
    <property type="match status" value="2"/>
</dbReference>
<evidence type="ECO:0000256" key="5">
    <source>
        <dbReference type="ARBA" id="ARBA00022737"/>
    </source>
</evidence>
<feature type="domain" description="ABC transporter" evidence="12">
    <location>
        <begin position="410"/>
        <end position="631"/>
    </location>
</feature>
<dbReference type="EMBL" id="OC855450">
    <property type="protein sequence ID" value="CAD7622011.1"/>
    <property type="molecule type" value="Genomic_DNA"/>
</dbReference>
<evidence type="ECO:0000256" key="11">
    <source>
        <dbReference type="SAM" id="Phobius"/>
    </source>
</evidence>